<evidence type="ECO:0000256" key="1">
    <source>
        <dbReference type="ARBA" id="ARBA00000085"/>
    </source>
</evidence>
<keyword evidence="11" id="KW-0472">Membrane</keyword>
<evidence type="ECO:0000256" key="2">
    <source>
        <dbReference type="ARBA" id="ARBA00004236"/>
    </source>
</evidence>
<keyword evidence="8" id="KW-0418">Kinase</keyword>
<keyword evidence="6" id="KW-0808">Transferase</keyword>
<dbReference type="InterPro" id="IPR036890">
    <property type="entry name" value="HATPase_C_sf"/>
</dbReference>
<dbReference type="InterPro" id="IPR003661">
    <property type="entry name" value="HisK_dim/P_dom"/>
</dbReference>
<keyword evidence="12" id="KW-0175">Coiled coil</keyword>
<evidence type="ECO:0000256" key="10">
    <source>
        <dbReference type="ARBA" id="ARBA00023012"/>
    </source>
</evidence>
<keyword evidence="5" id="KW-0597">Phosphoprotein</keyword>
<dbReference type="SUPFAM" id="SSF55874">
    <property type="entry name" value="ATPase domain of HSP90 chaperone/DNA topoisomerase II/histidine kinase"/>
    <property type="match status" value="1"/>
</dbReference>
<keyword evidence="9 17" id="KW-0067">ATP-binding</keyword>
<dbReference type="SUPFAM" id="SSF52172">
    <property type="entry name" value="CheY-like"/>
    <property type="match status" value="1"/>
</dbReference>
<dbReference type="InterPro" id="IPR004358">
    <property type="entry name" value="Sig_transdc_His_kin-like_C"/>
</dbReference>
<evidence type="ECO:0000313" key="18">
    <source>
        <dbReference type="Proteomes" id="UP000031561"/>
    </source>
</evidence>
<proteinExistence type="predicted"/>
<dbReference type="CDD" id="cd16922">
    <property type="entry name" value="HATPase_EvgS-ArcB-TorS-like"/>
    <property type="match status" value="1"/>
</dbReference>
<dbReference type="FunFam" id="1.10.287.130:FF:000038">
    <property type="entry name" value="Sensory transduction histidine kinase"/>
    <property type="match status" value="1"/>
</dbReference>
<gene>
    <name evidence="17" type="ORF">QQ91_0013710</name>
</gene>
<dbReference type="SMART" id="SM00388">
    <property type="entry name" value="HisKA"/>
    <property type="match status" value="1"/>
</dbReference>
<dbReference type="SMART" id="SM00065">
    <property type="entry name" value="GAF"/>
    <property type="match status" value="1"/>
</dbReference>
<dbReference type="PRINTS" id="PR00344">
    <property type="entry name" value="BCTRLSENSOR"/>
</dbReference>
<name>A0ABD4T5W0_9CYAN</name>
<dbReference type="EMBL" id="JTHE03000079">
    <property type="protein sequence ID" value="MCM1983873.1"/>
    <property type="molecule type" value="Genomic_DNA"/>
</dbReference>
<accession>A0ABD4T5W0</accession>
<dbReference type="GO" id="GO:0005524">
    <property type="term" value="F:ATP binding"/>
    <property type="evidence" value="ECO:0007669"/>
    <property type="project" value="UniProtKB-KW"/>
</dbReference>
<dbReference type="GO" id="GO:0005886">
    <property type="term" value="C:plasma membrane"/>
    <property type="evidence" value="ECO:0007669"/>
    <property type="project" value="UniProtKB-SubCell"/>
</dbReference>
<evidence type="ECO:0000259" key="16">
    <source>
        <dbReference type="SMART" id="SM00448"/>
    </source>
</evidence>
<dbReference type="Gene3D" id="3.30.565.10">
    <property type="entry name" value="Histidine kinase-like ATPase, C-terminal domain"/>
    <property type="match status" value="1"/>
</dbReference>
<evidence type="ECO:0000256" key="7">
    <source>
        <dbReference type="ARBA" id="ARBA00022741"/>
    </source>
</evidence>
<evidence type="ECO:0000256" key="6">
    <source>
        <dbReference type="ARBA" id="ARBA00022679"/>
    </source>
</evidence>
<evidence type="ECO:0000256" key="12">
    <source>
        <dbReference type="SAM" id="Coils"/>
    </source>
</evidence>
<dbReference type="Proteomes" id="UP000031561">
    <property type="component" value="Unassembled WGS sequence"/>
</dbReference>
<reference evidence="17 18" key="1">
    <citation type="journal article" date="2015" name="Genome Announc.">
        <title>Draft Genome Sequence of Filamentous Marine Cyanobacterium Lyngbya confervoides Strain BDU141951.</title>
        <authorList>
            <person name="Chandrababunaidu M.M."/>
            <person name="Sen D."/>
            <person name="Tripathy S."/>
        </authorList>
    </citation>
    <scope>NUCLEOTIDE SEQUENCE [LARGE SCALE GENOMIC DNA]</scope>
    <source>
        <strain evidence="17 18">BDU141951</strain>
    </source>
</reference>
<keyword evidence="7" id="KW-0547">Nucleotide-binding</keyword>
<dbReference type="SMART" id="SM00387">
    <property type="entry name" value="HATPase_c"/>
    <property type="match status" value="1"/>
</dbReference>
<evidence type="ECO:0000256" key="5">
    <source>
        <dbReference type="ARBA" id="ARBA00022553"/>
    </source>
</evidence>
<comment type="catalytic activity">
    <reaction evidence="1">
        <text>ATP + protein L-histidine = ADP + protein N-phospho-L-histidine.</text>
        <dbReference type="EC" id="2.7.13.3"/>
    </reaction>
</comment>
<dbReference type="Gene3D" id="1.10.287.130">
    <property type="match status" value="1"/>
</dbReference>
<feature type="domain" description="Signal transduction histidine kinase dimerisation/phosphoacceptor" evidence="15">
    <location>
        <begin position="375"/>
        <end position="443"/>
    </location>
</feature>
<dbReference type="PANTHER" id="PTHR43047">
    <property type="entry name" value="TWO-COMPONENT HISTIDINE PROTEIN KINASE"/>
    <property type="match status" value="1"/>
</dbReference>
<feature type="domain" description="Histidine kinase/HSP90-like ATPase" evidence="14">
    <location>
        <begin position="491"/>
        <end position="603"/>
    </location>
</feature>
<dbReference type="FunFam" id="3.30.565.10:FF:000023">
    <property type="entry name" value="PAS domain-containing sensor histidine kinase"/>
    <property type="match status" value="1"/>
</dbReference>
<evidence type="ECO:0000256" key="3">
    <source>
        <dbReference type="ARBA" id="ARBA00012438"/>
    </source>
</evidence>
<dbReference type="GO" id="GO:0000160">
    <property type="term" value="P:phosphorelay signal transduction system"/>
    <property type="evidence" value="ECO:0007669"/>
    <property type="project" value="UniProtKB-KW"/>
</dbReference>
<organism evidence="17 18">
    <name type="scientific">Lyngbya confervoides BDU141951</name>
    <dbReference type="NCBI Taxonomy" id="1574623"/>
    <lineage>
        <taxon>Bacteria</taxon>
        <taxon>Bacillati</taxon>
        <taxon>Cyanobacteriota</taxon>
        <taxon>Cyanophyceae</taxon>
        <taxon>Oscillatoriophycideae</taxon>
        <taxon>Oscillatoriales</taxon>
        <taxon>Microcoleaceae</taxon>
        <taxon>Lyngbya</taxon>
    </lineage>
</organism>
<evidence type="ECO:0000259" key="15">
    <source>
        <dbReference type="SMART" id="SM00388"/>
    </source>
</evidence>
<evidence type="ECO:0000256" key="11">
    <source>
        <dbReference type="ARBA" id="ARBA00023136"/>
    </source>
</evidence>
<dbReference type="Gene3D" id="3.30.450.40">
    <property type="match status" value="1"/>
</dbReference>
<feature type="domain" description="GAF" evidence="13">
    <location>
        <begin position="173"/>
        <end position="345"/>
    </location>
</feature>
<feature type="domain" description="Response regulatory" evidence="16">
    <location>
        <begin position="622"/>
        <end position="735"/>
    </location>
</feature>
<dbReference type="InterPro" id="IPR029016">
    <property type="entry name" value="GAF-like_dom_sf"/>
</dbReference>
<sequence length="744" mass="82326">MANFERWVPRSCLDQLLTQVLDLAASASAEVLFSPNQACALALQVGTFCAVIAPDLVILMQVQAQSPDQLLQVQVYLDPEEVGQVLSQLQPGQADLQAQIHRLLPQIQSPSQVISSSVQGFLYSLLDWGMQAYTAAAPTLATCQPMVDAALTQQLAQEGLIHRVTNQIRQSLELPEILATAAHQVRQILGVERLVIYQFQTLDPGLLDDRAWDKATQSGASLGSVTYESRADEDLISALEFQESYCWNPTSQSIQKFQRGKVLSIGDVQHRYQDFPCMQAFLQQLQVQSKVAVPILVKSQLWGLLIAHQCSYPRTWQPSDITFLEQISEHLSVAIAQAQLYHQLHKQKETLENQVQQRTQELQEALVVVQAANQAKSEFLATMSHELRTPLTCVIGMSATLLRWSLGPLTDKQRSYLQTIHDSGEHLLELINDILDLSHLEAGKGSLRMGLFSISSLAHQSLQMLRDSAQSSGITLKAQINLSAGRDRFTADARRVKQILFNLLSNSIKFTPAGGSVTLRVWRVEESVTFQVEDTGIGIAEAQQPLLFQKFQQLDTSYHRSYEGVGLGLALVKQFVDMHHGSIEVQSTEGQGSIFTVTLPDQTPRLPHAAPAPRLSPAQESSRILLIENQDESAGLICDILTAAGYQLIWMIEGATAFPQVKILQPLVVILDIQPSLEHCLRLIQQIRQDPAIAQTKLLVLIPEDLTAAPHPFLNAGADAYLEKPILPEQLLHTLDRLLSPVSA</sequence>
<keyword evidence="18" id="KW-1185">Reference proteome</keyword>
<dbReference type="InterPro" id="IPR011006">
    <property type="entry name" value="CheY-like_superfamily"/>
</dbReference>
<protein>
    <recommendedName>
        <fullName evidence="3">histidine kinase</fullName>
        <ecNumber evidence="3">2.7.13.3</ecNumber>
    </recommendedName>
</protein>
<dbReference type="InterPro" id="IPR003018">
    <property type="entry name" value="GAF"/>
</dbReference>
<dbReference type="SUPFAM" id="SSF47384">
    <property type="entry name" value="Homodimeric domain of signal transducing histidine kinase"/>
    <property type="match status" value="1"/>
</dbReference>
<evidence type="ECO:0000256" key="4">
    <source>
        <dbReference type="ARBA" id="ARBA00022475"/>
    </source>
</evidence>
<dbReference type="CDD" id="cd00082">
    <property type="entry name" value="HisKA"/>
    <property type="match status" value="1"/>
</dbReference>
<keyword evidence="10" id="KW-0902">Two-component regulatory system</keyword>
<dbReference type="Pfam" id="PF00512">
    <property type="entry name" value="HisKA"/>
    <property type="match status" value="1"/>
</dbReference>
<dbReference type="RefSeq" id="WP_166275508.1">
    <property type="nucleotide sequence ID" value="NZ_JTHE03000079.1"/>
</dbReference>
<dbReference type="EC" id="2.7.13.3" evidence="3"/>
<dbReference type="Pfam" id="PF02518">
    <property type="entry name" value="HATPase_c"/>
    <property type="match status" value="1"/>
</dbReference>
<dbReference type="GO" id="GO:0004673">
    <property type="term" value="F:protein histidine kinase activity"/>
    <property type="evidence" value="ECO:0007669"/>
    <property type="project" value="UniProtKB-EC"/>
</dbReference>
<dbReference type="AlphaFoldDB" id="A0ABD4T5W0"/>
<dbReference type="InterPro" id="IPR001789">
    <property type="entry name" value="Sig_transdc_resp-reg_receiver"/>
</dbReference>
<dbReference type="SMART" id="SM00448">
    <property type="entry name" value="REC"/>
    <property type="match status" value="1"/>
</dbReference>
<evidence type="ECO:0000313" key="17">
    <source>
        <dbReference type="EMBL" id="MCM1983873.1"/>
    </source>
</evidence>
<feature type="coiled-coil region" evidence="12">
    <location>
        <begin position="341"/>
        <end position="368"/>
    </location>
</feature>
<dbReference type="Pfam" id="PF01590">
    <property type="entry name" value="GAF"/>
    <property type="match status" value="1"/>
</dbReference>
<evidence type="ECO:0000259" key="14">
    <source>
        <dbReference type="SMART" id="SM00387"/>
    </source>
</evidence>
<dbReference type="SUPFAM" id="SSF55781">
    <property type="entry name" value="GAF domain-like"/>
    <property type="match status" value="1"/>
</dbReference>
<dbReference type="InterPro" id="IPR036097">
    <property type="entry name" value="HisK_dim/P_sf"/>
</dbReference>
<comment type="caution">
    <text evidence="17">The sequence shown here is derived from an EMBL/GenBank/DDBJ whole genome shotgun (WGS) entry which is preliminary data.</text>
</comment>
<dbReference type="Gene3D" id="3.40.50.2300">
    <property type="match status" value="1"/>
</dbReference>
<keyword evidence="4" id="KW-1003">Cell membrane</keyword>
<comment type="subcellular location">
    <subcellularLocation>
        <location evidence="2">Cell membrane</location>
    </subcellularLocation>
</comment>
<evidence type="ECO:0000259" key="13">
    <source>
        <dbReference type="SMART" id="SM00065"/>
    </source>
</evidence>
<evidence type="ECO:0000256" key="8">
    <source>
        <dbReference type="ARBA" id="ARBA00022777"/>
    </source>
</evidence>
<dbReference type="PANTHER" id="PTHR43047:SF63">
    <property type="entry name" value="HISTIDINE KINASE"/>
    <property type="match status" value="1"/>
</dbReference>
<evidence type="ECO:0000256" key="9">
    <source>
        <dbReference type="ARBA" id="ARBA00022840"/>
    </source>
</evidence>
<dbReference type="InterPro" id="IPR003594">
    <property type="entry name" value="HATPase_dom"/>
</dbReference>